<dbReference type="Proteomes" id="UP000278475">
    <property type="component" value="Unassembled WGS sequence"/>
</dbReference>
<sequence>MSSETFWEIAGWIAERIVHEISTKWSIHVSVFLAIVVSLVLSALTLIPTHCIKCLIILAIATAVVFIVPLLVVKEDGASTLVFMINAMDNTFIEHMIRDKIVKNLEEERHFTCWKVKQEDILAYTCLLDLGKEKEYNIKFFKLHYHIIYPGKKGSDLLINIYVDIGFYGNLYHTLEEAKGSLIYKIKSRKEALVPRTRLSELREDLMLEIYHLLKLCESNNLKLKAYT</sequence>
<proteinExistence type="predicted"/>
<gene>
    <name evidence="2" type="ORF">DRJ31_10395</name>
</gene>
<accession>A0A497EK66</accession>
<reference evidence="2 3" key="1">
    <citation type="submission" date="2018-06" db="EMBL/GenBank/DDBJ databases">
        <title>Extensive metabolic versatility and redundancy in microbially diverse, dynamic hydrothermal sediments.</title>
        <authorList>
            <person name="Dombrowski N."/>
            <person name="Teske A."/>
            <person name="Baker B.J."/>
        </authorList>
    </citation>
    <scope>NUCLEOTIDE SEQUENCE [LARGE SCALE GENOMIC DNA]</scope>
    <source>
        <strain evidence="2">B66_G16</strain>
    </source>
</reference>
<evidence type="ECO:0000313" key="3">
    <source>
        <dbReference type="Proteomes" id="UP000278475"/>
    </source>
</evidence>
<dbReference type="EMBL" id="QMQV01000206">
    <property type="protein sequence ID" value="RLE46111.1"/>
    <property type="molecule type" value="Genomic_DNA"/>
</dbReference>
<dbReference type="AlphaFoldDB" id="A0A497EK66"/>
<evidence type="ECO:0000313" key="2">
    <source>
        <dbReference type="EMBL" id="RLE46111.1"/>
    </source>
</evidence>
<evidence type="ECO:0000256" key="1">
    <source>
        <dbReference type="SAM" id="Phobius"/>
    </source>
</evidence>
<keyword evidence="1" id="KW-1133">Transmembrane helix</keyword>
<organism evidence="2 3">
    <name type="scientific">Thermoproteota archaeon</name>
    <dbReference type="NCBI Taxonomy" id="2056631"/>
    <lineage>
        <taxon>Archaea</taxon>
        <taxon>Thermoproteota</taxon>
    </lineage>
</organism>
<feature type="transmembrane region" description="Helical" evidence="1">
    <location>
        <begin position="25"/>
        <end position="47"/>
    </location>
</feature>
<name>A0A497EK66_9CREN</name>
<protein>
    <submittedName>
        <fullName evidence="2">Uncharacterized protein</fullName>
    </submittedName>
</protein>
<comment type="caution">
    <text evidence="2">The sequence shown here is derived from an EMBL/GenBank/DDBJ whole genome shotgun (WGS) entry which is preliminary data.</text>
</comment>
<feature type="transmembrane region" description="Helical" evidence="1">
    <location>
        <begin position="54"/>
        <end position="73"/>
    </location>
</feature>
<keyword evidence="1" id="KW-0812">Transmembrane</keyword>
<keyword evidence="1" id="KW-0472">Membrane</keyword>